<comment type="caution">
    <text evidence="1">The sequence shown here is derived from an EMBL/GenBank/DDBJ whole genome shotgun (WGS) entry which is preliminary data.</text>
</comment>
<dbReference type="AlphaFoldDB" id="A0A0W8DBL6"/>
<gene>
    <name evidence="1" type="ORF">AM588_10008603</name>
</gene>
<evidence type="ECO:0000313" key="2">
    <source>
        <dbReference type="Proteomes" id="UP000054636"/>
    </source>
</evidence>
<accession>A0A0W8DBL6</accession>
<proteinExistence type="predicted"/>
<dbReference type="Proteomes" id="UP000054636">
    <property type="component" value="Unassembled WGS sequence"/>
</dbReference>
<evidence type="ECO:0000313" key="1">
    <source>
        <dbReference type="EMBL" id="KUF93770.1"/>
    </source>
</evidence>
<reference evidence="1 2" key="1">
    <citation type="submission" date="2015-11" db="EMBL/GenBank/DDBJ databases">
        <title>Genomes and virulence difference between two physiological races of Phytophthora nicotianae.</title>
        <authorList>
            <person name="Liu H."/>
            <person name="Ma X."/>
            <person name="Yu H."/>
            <person name="Fang D."/>
            <person name="Li Y."/>
            <person name="Wang X."/>
            <person name="Wang W."/>
            <person name="Dong Y."/>
            <person name="Xiao B."/>
        </authorList>
    </citation>
    <scope>NUCLEOTIDE SEQUENCE [LARGE SCALE GENOMIC DNA]</scope>
    <source>
        <strain evidence="2">race 1</strain>
    </source>
</reference>
<sequence length="213" mass="23281">MNDPSKKDSLLFPIAPAASNKSIEAHENGIENGIAVTSTITATGELSTGIGGLIEWIKMANQFVGKRLQLTWEKRSSVIRLTALRSLSNVGADVHGDRSQALVADMFDEGVSGILSLPLKGILPFLPILLGKSTPHFREKVLMDINVKLKTDEDLQQQLLLMKESWADALLELSLTCSVGVELVDSNEAKKAAMRTVVERTVLMLTRPERISF</sequence>
<protein>
    <submittedName>
        <fullName evidence="1">E3 ubiquitin-protein ligase</fullName>
    </submittedName>
</protein>
<name>A0A0W8DBL6_PHYNI</name>
<organism evidence="1 2">
    <name type="scientific">Phytophthora nicotianae</name>
    <name type="common">Potato buckeye rot agent</name>
    <name type="synonym">Phytophthora parasitica</name>
    <dbReference type="NCBI Taxonomy" id="4792"/>
    <lineage>
        <taxon>Eukaryota</taxon>
        <taxon>Sar</taxon>
        <taxon>Stramenopiles</taxon>
        <taxon>Oomycota</taxon>
        <taxon>Peronosporomycetes</taxon>
        <taxon>Peronosporales</taxon>
        <taxon>Peronosporaceae</taxon>
        <taxon>Phytophthora</taxon>
    </lineage>
</organism>
<dbReference type="EMBL" id="LNFP01000357">
    <property type="protein sequence ID" value="KUF93770.1"/>
    <property type="molecule type" value="Genomic_DNA"/>
</dbReference>